<dbReference type="CDD" id="cd03444">
    <property type="entry name" value="Thioesterase_II_repeat1"/>
    <property type="match status" value="1"/>
</dbReference>
<dbReference type="VEuPathDB" id="FungiDB:SCODWIG_02608"/>
<dbReference type="OrthoDB" id="68328at2759"/>
<evidence type="ECO:0000313" key="6">
    <source>
        <dbReference type="Proteomes" id="UP000262825"/>
    </source>
</evidence>
<protein>
    <submittedName>
        <fullName evidence="5">Related to Peroxisomal acyl-coenzyme A thioester hydrolase 1</fullName>
    </submittedName>
</protein>
<dbReference type="GO" id="GO:0047617">
    <property type="term" value="F:fatty acyl-CoA hydrolase activity"/>
    <property type="evidence" value="ECO:0007669"/>
    <property type="project" value="InterPro"/>
</dbReference>
<organism evidence="5 6">
    <name type="scientific">Saccharomycodes ludwigii</name>
    <dbReference type="NCBI Taxonomy" id="36035"/>
    <lineage>
        <taxon>Eukaryota</taxon>
        <taxon>Fungi</taxon>
        <taxon>Dikarya</taxon>
        <taxon>Ascomycota</taxon>
        <taxon>Saccharomycotina</taxon>
        <taxon>Saccharomycetes</taxon>
        <taxon>Saccharomycodales</taxon>
        <taxon>Saccharomycodaceae</taxon>
        <taxon>Saccharomycodes</taxon>
    </lineage>
</organism>
<feature type="domain" description="Acyl-CoA thioesterase 2 C-terminal" evidence="3">
    <location>
        <begin position="223"/>
        <end position="325"/>
    </location>
</feature>
<dbReference type="InterPro" id="IPR003703">
    <property type="entry name" value="Acyl_CoA_thio"/>
</dbReference>
<proteinExistence type="inferred from homology"/>
<evidence type="ECO:0000256" key="2">
    <source>
        <dbReference type="ARBA" id="ARBA00022801"/>
    </source>
</evidence>
<dbReference type="GO" id="GO:0009062">
    <property type="term" value="P:fatty acid catabolic process"/>
    <property type="evidence" value="ECO:0007669"/>
    <property type="project" value="TreeGrafter"/>
</dbReference>
<dbReference type="GO" id="GO:0006637">
    <property type="term" value="P:acyl-CoA metabolic process"/>
    <property type="evidence" value="ECO:0007669"/>
    <property type="project" value="InterPro"/>
</dbReference>
<dbReference type="Pfam" id="PF02551">
    <property type="entry name" value="Acyl_CoA_thio"/>
    <property type="match status" value="1"/>
</dbReference>
<dbReference type="Pfam" id="PF13622">
    <property type="entry name" value="4HBT_3"/>
    <property type="match status" value="1"/>
</dbReference>
<gene>
    <name evidence="5" type="ORF">SCODWIG_02608</name>
</gene>
<evidence type="ECO:0000259" key="4">
    <source>
        <dbReference type="Pfam" id="PF13622"/>
    </source>
</evidence>
<dbReference type="Proteomes" id="UP000262825">
    <property type="component" value="Unassembled WGS sequence"/>
</dbReference>
<dbReference type="CDD" id="cd03445">
    <property type="entry name" value="Thioesterase_II_repeat2"/>
    <property type="match status" value="1"/>
</dbReference>
<evidence type="ECO:0000256" key="1">
    <source>
        <dbReference type="ARBA" id="ARBA00006538"/>
    </source>
</evidence>
<comment type="similarity">
    <text evidence="1">Belongs to the C/M/P thioester hydrolase family.</text>
</comment>
<dbReference type="GO" id="GO:0005782">
    <property type="term" value="C:peroxisomal matrix"/>
    <property type="evidence" value="ECO:0007669"/>
    <property type="project" value="TreeGrafter"/>
</dbReference>
<accession>A0A376B827</accession>
<dbReference type="InterPro" id="IPR049449">
    <property type="entry name" value="TesB_ACOT8-like_N"/>
</dbReference>
<dbReference type="Gene3D" id="2.40.160.210">
    <property type="entry name" value="Acyl-CoA thioesterase, double hotdog domain"/>
    <property type="match status" value="1"/>
</dbReference>
<keyword evidence="6" id="KW-1185">Reference proteome</keyword>
<dbReference type="AlphaFoldDB" id="A0A376B827"/>
<evidence type="ECO:0000313" key="5">
    <source>
        <dbReference type="EMBL" id="SSD60847.1"/>
    </source>
</evidence>
<reference evidence="6" key="1">
    <citation type="submission" date="2018-06" db="EMBL/GenBank/DDBJ databases">
        <authorList>
            <person name="Guldener U."/>
        </authorList>
    </citation>
    <scope>NUCLEOTIDE SEQUENCE [LARGE SCALE GENOMIC DNA]</scope>
    <source>
        <strain evidence="6">UTAD17</strain>
    </source>
</reference>
<dbReference type="InterPro" id="IPR042171">
    <property type="entry name" value="Acyl-CoA_hotdog"/>
</dbReference>
<dbReference type="PANTHER" id="PTHR11066:SF34">
    <property type="entry name" value="ACYL-COENZYME A THIOESTERASE 8"/>
    <property type="match status" value="1"/>
</dbReference>
<sequence length="328" mass="37367">MKKLSRFSSLDKILAIKRIDNDSFVSINPIIVPPGAKAGFGGLLLGQSLLSSLYTVPKNFIPASLHSYFLIGCNPNLPVKYQVENLRRGKNFIHTQVNAFQNDKLIFTSTMMLNKIRTESGSLNKVKTLHKVPNINDGSYIPAEKLFEENIDELRLHSERLKSSPDVIDDYGERFQLSALDYKFPSNFFNNSSTIANQDEALDYFVRVKEPINQEYELFAKDGNFPSADISLGTDPRANYIAFAYLSDAYFILTLPYFHKKPLYTHKFNVSLDHSIHFHTGAFNSNDWLNFHVDSPRSLYDRHLMRGEVYDLKGKLVATCVQEGLTTF</sequence>
<evidence type="ECO:0000259" key="3">
    <source>
        <dbReference type="Pfam" id="PF02551"/>
    </source>
</evidence>
<dbReference type="PANTHER" id="PTHR11066">
    <property type="entry name" value="ACYL-COA THIOESTERASE"/>
    <property type="match status" value="1"/>
</dbReference>
<name>A0A376B827_9ASCO</name>
<dbReference type="InterPro" id="IPR029069">
    <property type="entry name" value="HotDog_dom_sf"/>
</dbReference>
<dbReference type="EMBL" id="UFAJ01000474">
    <property type="protein sequence ID" value="SSD60847.1"/>
    <property type="molecule type" value="Genomic_DNA"/>
</dbReference>
<keyword evidence="2 5" id="KW-0378">Hydrolase</keyword>
<feature type="domain" description="Acyl-CoA thioesterase-like N-terminal HotDog" evidence="4">
    <location>
        <begin position="38"/>
        <end position="111"/>
    </location>
</feature>
<dbReference type="SUPFAM" id="SSF54637">
    <property type="entry name" value="Thioesterase/thiol ester dehydrase-isomerase"/>
    <property type="match status" value="2"/>
</dbReference>
<dbReference type="InterPro" id="IPR025652">
    <property type="entry name" value="TesB_C"/>
</dbReference>